<organism evidence="1 2">
    <name type="scientific">Racocetra persica</name>
    <dbReference type="NCBI Taxonomy" id="160502"/>
    <lineage>
        <taxon>Eukaryota</taxon>
        <taxon>Fungi</taxon>
        <taxon>Fungi incertae sedis</taxon>
        <taxon>Mucoromycota</taxon>
        <taxon>Glomeromycotina</taxon>
        <taxon>Glomeromycetes</taxon>
        <taxon>Diversisporales</taxon>
        <taxon>Gigasporaceae</taxon>
        <taxon>Racocetra</taxon>
    </lineage>
</organism>
<accession>A0ACA9QRB7</accession>
<protein>
    <submittedName>
        <fullName evidence="1">2953_t:CDS:1</fullName>
    </submittedName>
</protein>
<reference evidence="1" key="1">
    <citation type="submission" date="2021-06" db="EMBL/GenBank/DDBJ databases">
        <authorList>
            <person name="Kallberg Y."/>
            <person name="Tangrot J."/>
            <person name="Rosling A."/>
        </authorList>
    </citation>
    <scope>NUCLEOTIDE SEQUENCE</scope>
    <source>
        <strain evidence="1">MA461A</strain>
    </source>
</reference>
<keyword evidence="2" id="KW-1185">Reference proteome</keyword>
<dbReference type="EMBL" id="CAJVQC010035349">
    <property type="protein sequence ID" value="CAG8758745.1"/>
    <property type="molecule type" value="Genomic_DNA"/>
</dbReference>
<feature type="non-terminal residue" evidence="1">
    <location>
        <position position="127"/>
    </location>
</feature>
<feature type="non-terminal residue" evidence="1">
    <location>
        <position position="1"/>
    </location>
</feature>
<gene>
    <name evidence="1" type="ORF">RPERSI_LOCUS14991</name>
</gene>
<dbReference type="Proteomes" id="UP000789920">
    <property type="component" value="Unassembled WGS sequence"/>
</dbReference>
<evidence type="ECO:0000313" key="1">
    <source>
        <dbReference type="EMBL" id="CAG8758745.1"/>
    </source>
</evidence>
<name>A0ACA9QRB7_9GLOM</name>
<proteinExistence type="predicted"/>
<sequence length="127" mass="14977">DQNSNNTDSEEESCQENNIINDEMFTITNSGNRITAVNLRIDYMYRGKQLENIENDLNINNLTLDPYMIMRSGLNNTKFVDDTMFHLYLNKKFNTENKTVFQNETSNSYNNDQIRPSNENDDYLIRQ</sequence>
<evidence type="ECO:0000313" key="2">
    <source>
        <dbReference type="Proteomes" id="UP000789920"/>
    </source>
</evidence>
<comment type="caution">
    <text evidence="1">The sequence shown here is derived from an EMBL/GenBank/DDBJ whole genome shotgun (WGS) entry which is preliminary data.</text>
</comment>